<evidence type="ECO:0000313" key="7">
    <source>
        <dbReference type="Proteomes" id="UP000658278"/>
    </source>
</evidence>
<dbReference type="RefSeq" id="WP_200278431.1">
    <property type="nucleotide sequence ID" value="NZ_JAENII010000005.1"/>
</dbReference>
<proteinExistence type="predicted"/>
<dbReference type="InterPro" id="IPR005234">
    <property type="entry name" value="ScpB_csome_segregation"/>
</dbReference>
<dbReference type="InterPro" id="IPR036390">
    <property type="entry name" value="WH_DNA-bd_sf"/>
</dbReference>
<accession>A0A934REL0</accession>
<feature type="region of interest" description="Disordered" evidence="5">
    <location>
        <begin position="205"/>
        <end position="268"/>
    </location>
</feature>
<dbReference type="Proteomes" id="UP000658278">
    <property type="component" value="Unassembled WGS sequence"/>
</dbReference>
<keyword evidence="3" id="KW-0159">Chromosome partition</keyword>
<dbReference type="PANTHER" id="PTHR34298:SF2">
    <property type="entry name" value="SEGREGATION AND CONDENSATION PROTEIN B"/>
    <property type="match status" value="1"/>
</dbReference>
<keyword evidence="2" id="KW-0132">Cell division</keyword>
<dbReference type="PIRSF" id="PIRSF019345">
    <property type="entry name" value="ScpB"/>
    <property type="match status" value="1"/>
</dbReference>
<dbReference type="SUPFAM" id="SSF46785">
    <property type="entry name" value="Winged helix' DNA-binding domain"/>
    <property type="match status" value="2"/>
</dbReference>
<protein>
    <submittedName>
        <fullName evidence="6">SMC-Scp complex subunit ScpB</fullName>
    </submittedName>
</protein>
<dbReference type="GO" id="GO:0051301">
    <property type="term" value="P:cell division"/>
    <property type="evidence" value="ECO:0007669"/>
    <property type="project" value="UniProtKB-KW"/>
</dbReference>
<sequence length="268" mass="29265">MELASIIEALVTASDEALSSEDLARLIRSRVAEAEDARAAAIEDGESPAELPEWLLSYAEVTPDQVIAAIAKLNAEYDATGRAFNLTERAKGWRIFTRTDYGEFIKQLFPGRRPERLSAPAMETLAIIAYRQPITKAAIEAVRGVSCDGMLQKLLDRELVRIGGRAELPGRPLLYETTEVFYEHFGIRSIEDLPNSDELRRVKLPEPEEESAEASPEEQLALAATGAKTTEAEESSTESEASIETPPADDTAAEETSGEEPSADPIQS</sequence>
<organism evidence="6 7">
    <name type="scientific">Haloferula rosea</name>
    <dbReference type="NCBI Taxonomy" id="490093"/>
    <lineage>
        <taxon>Bacteria</taxon>
        <taxon>Pseudomonadati</taxon>
        <taxon>Verrucomicrobiota</taxon>
        <taxon>Verrucomicrobiia</taxon>
        <taxon>Verrucomicrobiales</taxon>
        <taxon>Verrucomicrobiaceae</taxon>
        <taxon>Haloferula</taxon>
    </lineage>
</organism>
<dbReference type="PANTHER" id="PTHR34298">
    <property type="entry name" value="SEGREGATION AND CONDENSATION PROTEIN B"/>
    <property type="match status" value="1"/>
</dbReference>
<evidence type="ECO:0000256" key="1">
    <source>
        <dbReference type="ARBA" id="ARBA00022490"/>
    </source>
</evidence>
<comment type="caution">
    <text evidence="6">The sequence shown here is derived from an EMBL/GenBank/DDBJ whole genome shotgun (WGS) entry which is preliminary data.</text>
</comment>
<keyword evidence="4" id="KW-0131">Cell cycle</keyword>
<dbReference type="Pfam" id="PF04079">
    <property type="entry name" value="SMC_ScpB"/>
    <property type="match status" value="1"/>
</dbReference>
<evidence type="ECO:0000256" key="4">
    <source>
        <dbReference type="ARBA" id="ARBA00023306"/>
    </source>
</evidence>
<dbReference type="AlphaFoldDB" id="A0A934REL0"/>
<evidence type="ECO:0000313" key="6">
    <source>
        <dbReference type="EMBL" id="MBK1826980.1"/>
    </source>
</evidence>
<reference evidence="6" key="1">
    <citation type="submission" date="2021-01" db="EMBL/GenBank/DDBJ databases">
        <title>Modified the classification status of verrucomicrobia.</title>
        <authorList>
            <person name="Feng X."/>
        </authorList>
    </citation>
    <scope>NUCLEOTIDE SEQUENCE</scope>
    <source>
        <strain evidence="6">KCTC 22201</strain>
    </source>
</reference>
<keyword evidence="1" id="KW-0963">Cytoplasm</keyword>
<evidence type="ECO:0000256" key="5">
    <source>
        <dbReference type="SAM" id="MobiDB-lite"/>
    </source>
</evidence>
<gene>
    <name evidence="6" type="primary">scpB</name>
    <name evidence="6" type="ORF">JIN81_08110</name>
</gene>
<evidence type="ECO:0000256" key="3">
    <source>
        <dbReference type="ARBA" id="ARBA00022829"/>
    </source>
</evidence>
<feature type="compositionally biased region" description="Low complexity" evidence="5">
    <location>
        <begin position="217"/>
        <end position="229"/>
    </location>
</feature>
<dbReference type="EMBL" id="JAENII010000005">
    <property type="protein sequence ID" value="MBK1826980.1"/>
    <property type="molecule type" value="Genomic_DNA"/>
</dbReference>
<dbReference type="InterPro" id="IPR036388">
    <property type="entry name" value="WH-like_DNA-bd_sf"/>
</dbReference>
<dbReference type="NCBIfam" id="TIGR00281">
    <property type="entry name" value="SMC-Scp complex subunit ScpB"/>
    <property type="match status" value="1"/>
</dbReference>
<evidence type="ECO:0000256" key="2">
    <source>
        <dbReference type="ARBA" id="ARBA00022618"/>
    </source>
</evidence>
<dbReference type="Gene3D" id="1.10.10.10">
    <property type="entry name" value="Winged helix-like DNA-binding domain superfamily/Winged helix DNA-binding domain"/>
    <property type="match status" value="2"/>
</dbReference>
<dbReference type="GO" id="GO:0051304">
    <property type="term" value="P:chromosome separation"/>
    <property type="evidence" value="ECO:0007669"/>
    <property type="project" value="InterPro"/>
</dbReference>
<keyword evidence="7" id="KW-1185">Reference proteome</keyword>
<feature type="compositionally biased region" description="Acidic residues" evidence="5">
    <location>
        <begin position="251"/>
        <end position="262"/>
    </location>
</feature>
<name>A0A934REL0_9BACT</name>
<feature type="compositionally biased region" description="Acidic residues" evidence="5">
    <location>
        <begin position="207"/>
        <end position="216"/>
    </location>
</feature>